<dbReference type="AlphaFoldDB" id="A9PEE6"/>
<organism evidence="1">
    <name type="scientific">Populus trichocarpa</name>
    <name type="common">Western balsam poplar</name>
    <name type="synonym">Populus balsamifera subsp. trichocarpa</name>
    <dbReference type="NCBI Taxonomy" id="3694"/>
    <lineage>
        <taxon>Eukaryota</taxon>
        <taxon>Viridiplantae</taxon>
        <taxon>Streptophyta</taxon>
        <taxon>Embryophyta</taxon>
        <taxon>Tracheophyta</taxon>
        <taxon>Spermatophyta</taxon>
        <taxon>Magnoliopsida</taxon>
        <taxon>eudicotyledons</taxon>
        <taxon>Gunneridae</taxon>
        <taxon>Pentapetalae</taxon>
        <taxon>rosids</taxon>
        <taxon>fabids</taxon>
        <taxon>Malpighiales</taxon>
        <taxon>Salicaceae</taxon>
        <taxon>Saliceae</taxon>
        <taxon>Populus</taxon>
    </lineage>
</organism>
<dbReference type="EMBL" id="EF146696">
    <property type="protein sequence ID" value="ABK94749.1"/>
    <property type="molecule type" value="mRNA"/>
</dbReference>
<proteinExistence type="evidence at transcript level"/>
<name>A9PEE6_POPTR</name>
<protein>
    <submittedName>
        <fullName evidence="1">Uncharacterized protein</fullName>
    </submittedName>
</protein>
<reference evidence="1" key="1">
    <citation type="journal article" date="2008" name="BMC Genomics">
        <title>Analysis of 4,664 high-quality sequence-finished poplar full-length cDNA clones and their utility for the discovery of genes responding to insect feeding.</title>
        <authorList>
            <person name="Ralph S.G."/>
            <person name="Chun H.J."/>
            <person name="Cooper D."/>
            <person name="Kirkpatrick R."/>
            <person name="Kolosova N."/>
            <person name="Gunter L."/>
            <person name="Tuskan G.A."/>
            <person name="Douglas C.J."/>
            <person name="Holt R.A."/>
            <person name="Jones S.J."/>
            <person name="Marra M.A."/>
            <person name="Bohlmann J."/>
        </authorList>
    </citation>
    <scope>NUCLEOTIDE SEQUENCE</scope>
    <source>
        <tissue evidence="1">Young and mature leaves</tissue>
    </source>
</reference>
<evidence type="ECO:0000313" key="1">
    <source>
        <dbReference type="EMBL" id="ABK94749.1"/>
    </source>
</evidence>
<accession>A9PEE6</accession>
<sequence length="53" mass="5948">MHQHHWSSTASSLGVKISQPPPRLFHTHVYCSHAPPKCPLLQSQSQIPKPNPQ</sequence>